<accession>A0AAU1ZUC1</accession>
<proteinExistence type="predicted"/>
<sequence length="89" mass="9912">MLPYSVAFTEQAAKVRDSLTADRRDLLERGLAILATDPRHKLSHSVLGDESTRGLALSRNLFIEYVISEGKLVVLVLTVIDLTDVLFEE</sequence>
<organism evidence="1">
    <name type="scientific">Streptomyces sp. NBC_00093</name>
    <dbReference type="NCBI Taxonomy" id="2975649"/>
    <lineage>
        <taxon>Bacteria</taxon>
        <taxon>Bacillati</taxon>
        <taxon>Actinomycetota</taxon>
        <taxon>Actinomycetes</taxon>
        <taxon>Kitasatosporales</taxon>
        <taxon>Streptomycetaceae</taxon>
        <taxon>Streptomyces</taxon>
    </lineage>
</organism>
<protein>
    <recommendedName>
        <fullName evidence="2">Plasmid stabilization protein</fullName>
    </recommendedName>
</protein>
<dbReference type="AlphaFoldDB" id="A0AAU1ZUC1"/>
<evidence type="ECO:0000313" key="1">
    <source>
        <dbReference type="EMBL" id="WTT16006.1"/>
    </source>
</evidence>
<gene>
    <name evidence="1" type="ORF">OHA22_10900</name>
</gene>
<evidence type="ECO:0008006" key="2">
    <source>
        <dbReference type="Google" id="ProtNLM"/>
    </source>
</evidence>
<dbReference type="EMBL" id="CP108222">
    <property type="protein sequence ID" value="WTT16006.1"/>
    <property type="molecule type" value="Genomic_DNA"/>
</dbReference>
<name>A0AAU1ZUC1_9ACTN</name>
<reference evidence="1" key="1">
    <citation type="submission" date="2022-10" db="EMBL/GenBank/DDBJ databases">
        <title>The complete genomes of actinobacterial strains from the NBC collection.</title>
        <authorList>
            <person name="Joergensen T.S."/>
            <person name="Alvarez Arevalo M."/>
            <person name="Sterndorff E.B."/>
            <person name="Faurdal D."/>
            <person name="Vuksanovic O."/>
            <person name="Mourched A.-S."/>
            <person name="Charusanti P."/>
            <person name="Shaw S."/>
            <person name="Blin K."/>
            <person name="Weber T."/>
        </authorList>
    </citation>
    <scope>NUCLEOTIDE SEQUENCE</scope>
    <source>
        <strain evidence="1">NBC_00093</strain>
    </source>
</reference>